<accession>A0A6A4RZH2</accession>
<name>A0A6A4RZH2_SCOMX</name>
<sequence>MLLVYNFIVYTTHRRVRVEQSCVLQRGDETPLPLTFCTSVHLSRCRARSSNDGPLFPAQMTVYGQTVCVLRYRKDKRVKVNMRRPKSAVMQPDITQLGLPRN</sequence>
<evidence type="ECO:0000313" key="1">
    <source>
        <dbReference type="EMBL" id="KAF0024381.1"/>
    </source>
</evidence>
<comment type="caution">
    <text evidence="1">The sequence shown here is derived from an EMBL/GenBank/DDBJ whole genome shotgun (WGS) entry which is preliminary data.</text>
</comment>
<gene>
    <name evidence="1" type="ORF">F2P81_023183</name>
</gene>
<protein>
    <submittedName>
        <fullName evidence="1">Uncharacterized protein</fullName>
    </submittedName>
</protein>
<organism evidence="1 2">
    <name type="scientific">Scophthalmus maximus</name>
    <name type="common">Turbot</name>
    <name type="synonym">Psetta maxima</name>
    <dbReference type="NCBI Taxonomy" id="52904"/>
    <lineage>
        <taxon>Eukaryota</taxon>
        <taxon>Metazoa</taxon>
        <taxon>Chordata</taxon>
        <taxon>Craniata</taxon>
        <taxon>Vertebrata</taxon>
        <taxon>Euteleostomi</taxon>
        <taxon>Actinopterygii</taxon>
        <taxon>Neopterygii</taxon>
        <taxon>Teleostei</taxon>
        <taxon>Neoteleostei</taxon>
        <taxon>Acanthomorphata</taxon>
        <taxon>Carangaria</taxon>
        <taxon>Pleuronectiformes</taxon>
        <taxon>Pleuronectoidei</taxon>
        <taxon>Scophthalmidae</taxon>
        <taxon>Scophthalmus</taxon>
    </lineage>
</organism>
<dbReference type="Proteomes" id="UP000438429">
    <property type="component" value="Unassembled WGS sequence"/>
</dbReference>
<evidence type="ECO:0000313" key="2">
    <source>
        <dbReference type="Proteomes" id="UP000438429"/>
    </source>
</evidence>
<proteinExistence type="predicted"/>
<reference evidence="1 2" key="1">
    <citation type="submission" date="2019-06" db="EMBL/GenBank/DDBJ databases">
        <title>Draft genomes of female and male turbot (Scophthalmus maximus).</title>
        <authorList>
            <person name="Xu H."/>
            <person name="Xu X.-W."/>
            <person name="Shao C."/>
            <person name="Chen S."/>
        </authorList>
    </citation>
    <scope>NUCLEOTIDE SEQUENCE [LARGE SCALE GENOMIC DNA]</scope>
    <source>
        <strain evidence="1">Ysfricsl-2016a</strain>
        <tissue evidence="1">Blood</tissue>
    </source>
</reference>
<dbReference type="AlphaFoldDB" id="A0A6A4RZH2"/>
<dbReference type="EMBL" id="VEVO01000021">
    <property type="protein sequence ID" value="KAF0024381.1"/>
    <property type="molecule type" value="Genomic_DNA"/>
</dbReference>